<dbReference type="EMBL" id="CACVKT020008119">
    <property type="protein sequence ID" value="CAC5412960.1"/>
    <property type="molecule type" value="Genomic_DNA"/>
</dbReference>
<sequence>MQGIGSKYTNKTNDGLKPACKKCGYAGHLTFQCRNFVKADPGKDIVLDVSSTSSDTSEDDFISPLSQFQQEKYKTEETKKKILVEKKKKKKHKRSRSRSPIMKKANDKGKKRKKHKKHLEHSEESESDEHKKSHKKHKKRKHYSDSSTDSEDKYSRRKKHSHKYSDSSDSSDDNKSNRKKRPKRQKTKEINIRVTLIVTQVPLIVTVVR</sequence>
<feature type="region of interest" description="Disordered" evidence="7">
    <location>
        <begin position="49"/>
        <end position="190"/>
    </location>
</feature>
<feature type="compositionally biased region" description="Basic residues" evidence="7">
    <location>
        <begin position="109"/>
        <end position="119"/>
    </location>
</feature>
<feature type="compositionally biased region" description="Basic residues" evidence="7">
    <location>
        <begin position="86"/>
        <end position="97"/>
    </location>
</feature>
<proteinExistence type="predicted"/>
<feature type="compositionally biased region" description="Basic residues" evidence="7">
    <location>
        <begin position="177"/>
        <end position="186"/>
    </location>
</feature>
<protein>
    <recommendedName>
        <fullName evidence="5">Protein SREK1IP1</fullName>
    </recommendedName>
</protein>
<dbReference type="PROSITE" id="PS50158">
    <property type="entry name" value="ZF_CCHC"/>
    <property type="match status" value="1"/>
</dbReference>
<evidence type="ECO:0000259" key="8">
    <source>
        <dbReference type="PROSITE" id="PS50158"/>
    </source>
</evidence>
<evidence type="ECO:0000256" key="5">
    <source>
        <dbReference type="ARBA" id="ARBA00039180"/>
    </source>
</evidence>
<dbReference type="PANTHER" id="PTHR31437">
    <property type="entry name" value="SREK1IP1 FAMILY MEMBER"/>
    <property type="match status" value="1"/>
</dbReference>
<evidence type="ECO:0000313" key="9">
    <source>
        <dbReference type="EMBL" id="CAC5412960.1"/>
    </source>
</evidence>
<feature type="compositionally biased region" description="Basic residues" evidence="7">
    <location>
        <begin position="132"/>
        <end position="142"/>
    </location>
</feature>
<feature type="domain" description="CCHC-type" evidence="8">
    <location>
        <begin position="20"/>
        <end position="35"/>
    </location>
</feature>
<evidence type="ECO:0000256" key="4">
    <source>
        <dbReference type="ARBA" id="ARBA00037746"/>
    </source>
</evidence>
<reference evidence="9 10" key="1">
    <citation type="submission" date="2020-06" db="EMBL/GenBank/DDBJ databases">
        <authorList>
            <person name="Li R."/>
            <person name="Bekaert M."/>
        </authorList>
    </citation>
    <scope>NUCLEOTIDE SEQUENCE [LARGE SCALE GENOMIC DNA]</scope>
    <source>
        <strain evidence="10">wild</strain>
    </source>
</reference>
<comment type="function">
    <text evidence="4">Possible splicing regulator involved in the control of cellular survival.</text>
</comment>
<dbReference type="OrthoDB" id="5596742at2759"/>
<feature type="compositionally biased region" description="Basic and acidic residues" evidence="7">
    <location>
        <begin position="71"/>
        <end position="85"/>
    </location>
</feature>
<gene>
    <name evidence="9" type="ORF">MCOR_45924</name>
</gene>
<evidence type="ECO:0000256" key="1">
    <source>
        <dbReference type="ARBA" id="ARBA00022723"/>
    </source>
</evidence>
<evidence type="ECO:0000313" key="10">
    <source>
        <dbReference type="Proteomes" id="UP000507470"/>
    </source>
</evidence>
<dbReference type="Pfam" id="PF13917">
    <property type="entry name" value="zf-CCHC_3"/>
    <property type="match status" value="1"/>
</dbReference>
<keyword evidence="2 6" id="KW-0863">Zinc-finger</keyword>
<name>A0A6J8DXW0_MYTCO</name>
<evidence type="ECO:0000256" key="2">
    <source>
        <dbReference type="ARBA" id="ARBA00022771"/>
    </source>
</evidence>
<dbReference type="AlphaFoldDB" id="A0A6J8DXW0"/>
<dbReference type="InterPro" id="IPR001878">
    <property type="entry name" value="Znf_CCHC"/>
</dbReference>
<dbReference type="Proteomes" id="UP000507470">
    <property type="component" value="Unassembled WGS sequence"/>
</dbReference>
<organism evidence="9 10">
    <name type="scientific">Mytilus coruscus</name>
    <name type="common">Sea mussel</name>
    <dbReference type="NCBI Taxonomy" id="42192"/>
    <lineage>
        <taxon>Eukaryota</taxon>
        <taxon>Metazoa</taxon>
        <taxon>Spiralia</taxon>
        <taxon>Lophotrochozoa</taxon>
        <taxon>Mollusca</taxon>
        <taxon>Bivalvia</taxon>
        <taxon>Autobranchia</taxon>
        <taxon>Pteriomorphia</taxon>
        <taxon>Mytilida</taxon>
        <taxon>Mytiloidea</taxon>
        <taxon>Mytilidae</taxon>
        <taxon>Mytilinae</taxon>
        <taxon>Mytilus</taxon>
    </lineage>
</organism>
<keyword evidence="10" id="KW-1185">Reference proteome</keyword>
<evidence type="ECO:0000256" key="7">
    <source>
        <dbReference type="SAM" id="MobiDB-lite"/>
    </source>
</evidence>
<keyword evidence="3" id="KW-0862">Zinc</keyword>
<evidence type="ECO:0000256" key="6">
    <source>
        <dbReference type="PROSITE-ProRule" id="PRU00047"/>
    </source>
</evidence>
<dbReference type="GO" id="GO:0008270">
    <property type="term" value="F:zinc ion binding"/>
    <property type="evidence" value="ECO:0007669"/>
    <property type="project" value="UniProtKB-KW"/>
</dbReference>
<evidence type="ECO:0000256" key="3">
    <source>
        <dbReference type="ARBA" id="ARBA00022833"/>
    </source>
</evidence>
<accession>A0A6J8DXW0</accession>
<dbReference type="PANTHER" id="PTHR31437:SF1">
    <property type="entry name" value="PROTEIN SREK1IP1"/>
    <property type="match status" value="1"/>
</dbReference>
<dbReference type="GO" id="GO:0003676">
    <property type="term" value="F:nucleic acid binding"/>
    <property type="evidence" value="ECO:0007669"/>
    <property type="project" value="InterPro"/>
</dbReference>
<keyword evidence="1" id="KW-0479">Metal-binding</keyword>
<feature type="compositionally biased region" description="Basic and acidic residues" evidence="7">
    <location>
        <begin position="120"/>
        <end position="131"/>
    </location>
</feature>